<dbReference type="AlphaFoldDB" id="A0A167VJW3"/>
<evidence type="ECO:0000313" key="1">
    <source>
        <dbReference type="EMBL" id="KZZ87635.1"/>
    </source>
</evidence>
<organism evidence="1 2">
    <name type="scientific">Ascosphaera apis ARSEF 7405</name>
    <dbReference type="NCBI Taxonomy" id="392613"/>
    <lineage>
        <taxon>Eukaryota</taxon>
        <taxon>Fungi</taxon>
        <taxon>Dikarya</taxon>
        <taxon>Ascomycota</taxon>
        <taxon>Pezizomycotina</taxon>
        <taxon>Eurotiomycetes</taxon>
        <taxon>Eurotiomycetidae</taxon>
        <taxon>Onygenales</taxon>
        <taxon>Ascosphaeraceae</taxon>
        <taxon>Ascosphaera</taxon>
    </lineage>
</organism>
<reference evidence="1 2" key="1">
    <citation type="journal article" date="2016" name="Genome Biol. Evol.">
        <title>Divergent and convergent evolution of fungal pathogenicity.</title>
        <authorList>
            <person name="Shang Y."/>
            <person name="Xiao G."/>
            <person name="Zheng P."/>
            <person name="Cen K."/>
            <person name="Zhan S."/>
            <person name="Wang C."/>
        </authorList>
    </citation>
    <scope>NUCLEOTIDE SEQUENCE [LARGE SCALE GENOMIC DNA]</scope>
    <source>
        <strain evidence="1 2">ARSEF 7405</strain>
    </source>
</reference>
<sequence length="254" mass="29349">MVRRIALHLVARIVVNAGSKIAALPRRMTTDMLVINSRDRKFYISKELACQQSKVLKEYVADCEEHEDHDIVYQVDTYFEPDAVSHVLAAMRSGKYADKTRVSRFDRQKERLSILRNEAIFHFDAALLAYRWELNDIFEKAREAILKRINIYVDADTYCSVMTDIHENGLLPAFKPAIMAQFGAMPRNEFWAALQRDRYAILDMSPPLRPIILRYIWESGEIFADEVNGMKVHLIAQKMSNLNTVHIGVSETQL</sequence>
<gene>
    <name evidence="1" type="ORF">AAP_05546</name>
</gene>
<protein>
    <submittedName>
        <fullName evidence="1">Uncharacterized protein</fullName>
    </submittedName>
</protein>
<name>A0A167VJW3_9EURO</name>
<dbReference type="EMBL" id="AZGZ01000032">
    <property type="protein sequence ID" value="KZZ87635.1"/>
    <property type="molecule type" value="Genomic_DNA"/>
</dbReference>
<evidence type="ECO:0000313" key="2">
    <source>
        <dbReference type="Proteomes" id="UP000242877"/>
    </source>
</evidence>
<dbReference type="Proteomes" id="UP000242877">
    <property type="component" value="Unassembled WGS sequence"/>
</dbReference>
<comment type="caution">
    <text evidence="1">The sequence shown here is derived from an EMBL/GenBank/DDBJ whole genome shotgun (WGS) entry which is preliminary data.</text>
</comment>
<dbReference type="VEuPathDB" id="FungiDB:AAP_05546"/>
<keyword evidence="2" id="KW-1185">Reference proteome</keyword>
<accession>A0A167VJW3</accession>
<proteinExistence type="predicted"/>